<comment type="caution">
    <text evidence="2">The sequence shown here is derived from an EMBL/GenBank/DDBJ whole genome shotgun (WGS) entry which is preliminary data.</text>
</comment>
<dbReference type="OrthoDB" id="5413829at2759"/>
<dbReference type="EMBL" id="JAESVG020000003">
    <property type="protein sequence ID" value="KAG8628651.1"/>
    <property type="molecule type" value="Genomic_DNA"/>
</dbReference>
<sequence length="326" mass="36530">MANDSAANGHPTMTVRTTVTSEEILAPFIQSTFDPAEYLNSALPSLALTASTRDQGDRASLSNLSSKTQLLLSQLNAQTSRLSDNLTQLTDEIIRSCSRLAYEVEILRGDTNRLSEVLLEKLQDDFSKFDVKQDQSRDSTAGTNATEPEHIQQLRTLTRVRGRLDAVIKVFGDAMEWPVPPSELSSSLISVTAPNITPEEQRNREEKGREAAQKLRENIVNLLETGRTQEEGVAVASERINDLRRLAIVWKGTAEERYRNRFIDGLAKLVEDEQKKIAKRSEGRRQAPTVAVLPERRSNDQSRGPNETSYGFMNSLRKIRGDIYID</sequence>
<reference evidence="2" key="1">
    <citation type="submission" date="2021-07" db="EMBL/GenBank/DDBJ databases">
        <title>Elsinoe batatas strain:CRI-CJ2 Genome sequencing and assembly.</title>
        <authorList>
            <person name="Huang L."/>
        </authorList>
    </citation>
    <scope>NUCLEOTIDE SEQUENCE</scope>
    <source>
        <strain evidence="2">CRI-CJ2</strain>
    </source>
</reference>
<organism evidence="2 3">
    <name type="scientific">Elsinoe batatas</name>
    <dbReference type="NCBI Taxonomy" id="2601811"/>
    <lineage>
        <taxon>Eukaryota</taxon>
        <taxon>Fungi</taxon>
        <taxon>Dikarya</taxon>
        <taxon>Ascomycota</taxon>
        <taxon>Pezizomycotina</taxon>
        <taxon>Dothideomycetes</taxon>
        <taxon>Dothideomycetidae</taxon>
        <taxon>Myriangiales</taxon>
        <taxon>Elsinoaceae</taxon>
        <taxon>Elsinoe</taxon>
    </lineage>
</organism>
<dbReference type="AlphaFoldDB" id="A0A8K0PG72"/>
<feature type="region of interest" description="Disordered" evidence="1">
    <location>
        <begin position="277"/>
        <end position="311"/>
    </location>
</feature>
<accession>A0A8K0PG72</accession>
<protein>
    <submittedName>
        <fullName evidence="2">Uncharacterized protein</fullName>
    </submittedName>
</protein>
<keyword evidence="3" id="KW-1185">Reference proteome</keyword>
<evidence type="ECO:0000313" key="2">
    <source>
        <dbReference type="EMBL" id="KAG8628651.1"/>
    </source>
</evidence>
<gene>
    <name evidence="2" type="ORF">KVT40_002516</name>
</gene>
<proteinExistence type="predicted"/>
<evidence type="ECO:0000313" key="3">
    <source>
        <dbReference type="Proteomes" id="UP000809789"/>
    </source>
</evidence>
<dbReference type="Gene3D" id="6.10.250.2790">
    <property type="match status" value="1"/>
</dbReference>
<name>A0A8K0PG72_9PEZI</name>
<dbReference type="Proteomes" id="UP000809789">
    <property type="component" value="Unassembled WGS sequence"/>
</dbReference>
<evidence type="ECO:0000256" key="1">
    <source>
        <dbReference type="SAM" id="MobiDB-lite"/>
    </source>
</evidence>
<feature type="compositionally biased region" description="Polar residues" evidence="1">
    <location>
        <begin position="301"/>
        <end position="311"/>
    </location>
</feature>